<proteinExistence type="inferred from homology"/>
<organism evidence="8 9">
    <name type="scientific">Actinomadura macrotermitis</name>
    <dbReference type="NCBI Taxonomy" id="2585200"/>
    <lineage>
        <taxon>Bacteria</taxon>
        <taxon>Bacillati</taxon>
        <taxon>Actinomycetota</taxon>
        <taxon>Actinomycetes</taxon>
        <taxon>Streptosporangiales</taxon>
        <taxon>Thermomonosporaceae</taxon>
        <taxon>Actinomadura</taxon>
    </lineage>
</organism>
<dbReference type="Gene3D" id="2.30.110.10">
    <property type="entry name" value="Electron Transport, Fmn-binding Protein, Chain A"/>
    <property type="match status" value="1"/>
</dbReference>
<dbReference type="RefSeq" id="WP_153535712.1">
    <property type="nucleotide sequence ID" value="NZ_WEGH01000003.1"/>
</dbReference>
<feature type="binding site" evidence="5">
    <location>
        <position position="185"/>
    </location>
    <ligand>
        <name>FMN</name>
        <dbReference type="ChEBI" id="CHEBI:58210"/>
    </ligand>
</feature>
<dbReference type="InterPro" id="IPR019576">
    <property type="entry name" value="Pyridoxamine_oxidase_dimer_C"/>
</dbReference>
<evidence type="ECO:0000313" key="8">
    <source>
        <dbReference type="EMBL" id="MQY06455.1"/>
    </source>
</evidence>
<accession>A0A7K0BZ39</accession>
<feature type="binding site" evidence="5">
    <location>
        <position position="195"/>
    </location>
    <ligand>
        <name>FMN</name>
        <dbReference type="ChEBI" id="CHEBI:58210"/>
    </ligand>
</feature>
<evidence type="ECO:0000256" key="4">
    <source>
        <dbReference type="ARBA" id="ARBA00023002"/>
    </source>
</evidence>
<dbReference type="Pfam" id="PF01243">
    <property type="entry name" value="PNPOx_N"/>
    <property type="match status" value="1"/>
</dbReference>
<evidence type="ECO:0000256" key="1">
    <source>
        <dbReference type="ARBA" id="ARBA00007301"/>
    </source>
</evidence>
<dbReference type="InterPro" id="IPR011576">
    <property type="entry name" value="Pyridox_Oxase_N"/>
</dbReference>
<dbReference type="PIRSF" id="PIRSF000190">
    <property type="entry name" value="Pyd_amn-ph_oxd"/>
    <property type="match status" value="1"/>
</dbReference>
<evidence type="ECO:0000256" key="2">
    <source>
        <dbReference type="ARBA" id="ARBA00022630"/>
    </source>
</evidence>
<dbReference type="GO" id="GO:0008615">
    <property type="term" value="P:pyridoxine biosynthetic process"/>
    <property type="evidence" value="ECO:0007669"/>
    <property type="project" value="InterPro"/>
</dbReference>
<feature type="domain" description="Pyridoxine 5'-phosphate oxidase dimerisation C-terminal" evidence="7">
    <location>
        <begin position="173"/>
        <end position="212"/>
    </location>
</feature>
<dbReference type="Pfam" id="PF10590">
    <property type="entry name" value="PNP_phzG_C"/>
    <property type="match status" value="1"/>
</dbReference>
<evidence type="ECO:0000259" key="7">
    <source>
        <dbReference type="Pfam" id="PF10590"/>
    </source>
</evidence>
<dbReference type="EC" id="1.4.-.-" evidence="8"/>
<comment type="cofactor">
    <cofactor evidence="5">
        <name>FMN</name>
        <dbReference type="ChEBI" id="CHEBI:58210"/>
    </cofactor>
    <text evidence="5">Binds 1 FMN per subunit.</text>
</comment>
<comment type="caution">
    <text evidence="8">The sequence shown here is derived from an EMBL/GenBank/DDBJ whole genome shotgun (WGS) entry which is preliminary data.</text>
</comment>
<evidence type="ECO:0000259" key="6">
    <source>
        <dbReference type="Pfam" id="PF01243"/>
    </source>
</evidence>
<dbReference type="SUPFAM" id="SSF50475">
    <property type="entry name" value="FMN-binding split barrel"/>
    <property type="match status" value="1"/>
</dbReference>
<name>A0A7K0BZ39_9ACTN</name>
<feature type="domain" description="Pyridoxamine 5'-phosphate oxidase N-terminal" evidence="6">
    <location>
        <begin position="37"/>
        <end position="161"/>
    </location>
</feature>
<keyword evidence="4 8" id="KW-0560">Oxidoreductase</keyword>
<dbReference type="NCBIfam" id="NF004231">
    <property type="entry name" value="PRK05679.1"/>
    <property type="match status" value="1"/>
</dbReference>
<reference evidence="8 9" key="1">
    <citation type="submission" date="2019-10" db="EMBL/GenBank/DDBJ databases">
        <title>Actinomadura rubteroloni sp. nov. and Actinomadura macrotermitis sp. nov., isolated from the gut of fungus growing-termite Macrotermes natalensis.</title>
        <authorList>
            <person name="Benndorf R."/>
            <person name="Martin K."/>
            <person name="Kuefner M."/>
            <person name="De Beer W."/>
            <person name="Kaster A.-K."/>
            <person name="Vollmers J."/>
            <person name="Poulsen M."/>
            <person name="Beemelmanns C."/>
        </authorList>
    </citation>
    <scope>NUCLEOTIDE SEQUENCE [LARGE SCALE GENOMIC DNA]</scope>
    <source>
        <strain evidence="8 9">RB68</strain>
    </source>
</reference>
<feature type="binding site" evidence="5">
    <location>
        <position position="107"/>
    </location>
    <ligand>
        <name>FMN</name>
        <dbReference type="ChEBI" id="CHEBI:58210"/>
    </ligand>
</feature>
<dbReference type="NCBIfam" id="NF038138">
    <property type="entry name" value="phena_PhzG"/>
    <property type="match status" value="1"/>
</dbReference>
<dbReference type="PANTHER" id="PTHR10851:SF0">
    <property type="entry name" value="PYRIDOXINE-5'-PHOSPHATE OXIDASE"/>
    <property type="match status" value="1"/>
</dbReference>
<sequence length="212" mass="23479">MGASRFETLTGGTGLAFGEYDDPPAEPMDLVAGWLAAAAEQGVREPRAMTLATADRAGRCWQRVIAIIAVDADGVLFCTHAGSRKAREMAAVCWASGLLYWRETGQQVIFAGPVRECAPAESERLWDARPVPLHAMSSVSRQSEPLPDPDGLRAQARELELLDRPLPRPPGFVGYRLVPEEVEFWAASDDRMHRRLHYRRTGAGWRTTRLQP</sequence>
<dbReference type="InterPro" id="IPR012349">
    <property type="entry name" value="Split_barrel_FMN-bd"/>
</dbReference>
<dbReference type="Proteomes" id="UP000487268">
    <property type="component" value="Unassembled WGS sequence"/>
</dbReference>
<evidence type="ECO:0000313" key="9">
    <source>
        <dbReference type="Proteomes" id="UP000487268"/>
    </source>
</evidence>
<feature type="binding site" evidence="5">
    <location>
        <begin position="142"/>
        <end position="143"/>
    </location>
    <ligand>
        <name>FMN</name>
        <dbReference type="ChEBI" id="CHEBI:58210"/>
    </ligand>
</feature>
<dbReference type="OrthoDB" id="9780392at2"/>
<evidence type="ECO:0000256" key="5">
    <source>
        <dbReference type="PIRSR" id="PIRSR000190-2"/>
    </source>
</evidence>
<keyword evidence="9" id="KW-1185">Reference proteome</keyword>
<dbReference type="PANTHER" id="PTHR10851">
    <property type="entry name" value="PYRIDOXINE-5-PHOSPHATE OXIDASE"/>
    <property type="match status" value="1"/>
</dbReference>
<keyword evidence="2" id="KW-0285">Flavoprotein</keyword>
<keyword evidence="3 5" id="KW-0288">FMN</keyword>
<feature type="binding site" evidence="5">
    <location>
        <position position="85"/>
    </location>
    <ligand>
        <name>FMN</name>
        <dbReference type="ChEBI" id="CHEBI:58210"/>
    </ligand>
</feature>
<dbReference type="GO" id="GO:0010181">
    <property type="term" value="F:FMN binding"/>
    <property type="evidence" value="ECO:0007669"/>
    <property type="project" value="InterPro"/>
</dbReference>
<feature type="binding site" evidence="5">
    <location>
        <position position="84"/>
    </location>
    <ligand>
        <name>FMN</name>
        <dbReference type="ChEBI" id="CHEBI:58210"/>
    </ligand>
</feature>
<dbReference type="EMBL" id="WEGH01000003">
    <property type="protein sequence ID" value="MQY06455.1"/>
    <property type="molecule type" value="Genomic_DNA"/>
</dbReference>
<dbReference type="InterPro" id="IPR053451">
    <property type="entry name" value="Phenazine_biosynth_oxidase"/>
</dbReference>
<gene>
    <name evidence="8" type="primary">phzG</name>
    <name evidence="8" type="ORF">ACRB68_45430</name>
</gene>
<dbReference type="AlphaFoldDB" id="A0A7K0BZ39"/>
<evidence type="ECO:0000256" key="3">
    <source>
        <dbReference type="ARBA" id="ARBA00022643"/>
    </source>
</evidence>
<protein>
    <submittedName>
        <fullName evidence="8">Phenazine biosynthesis protein PhzG</fullName>
        <ecNumber evidence="8">1.4.-.-</ecNumber>
    </submittedName>
</protein>
<comment type="similarity">
    <text evidence="1">Belongs to the pyridoxamine 5'-phosphate oxidase family.</text>
</comment>
<dbReference type="GO" id="GO:0004733">
    <property type="term" value="F:pyridoxamine phosphate oxidase activity"/>
    <property type="evidence" value="ECO:0007669"/>
    <property type="project" value="InterPro"/>
</dbReference>
<dbReference type="InterPro" id="IPR000659">
    <property type="entry name" value="Pyridox_Oxase"/>
</dbReference>